<evidence type="ECO:0000313" key="2">
    <source>
        <dbReference type="Proteomes" id="UP000609849"/>
    </source>
</evidence>
<organism evidence="1 2">
    <name type="scientific">Romboutsia faecis</name>
    <dbReference type="NCBI Taxonomy" id="2764597"/>
    <lineage>
        <taxon>Bacteria</taxon>
        <taxon>Bacillati</taxon>
        <taxon>Bacillota</taxon>
        <taxon>Clostridia</taxon>
        <taxon>Peptostreptococcales</taxon>
        <taxon>Peptostreptococcaceae</taxon>
        <taxon>Romboutsia</taxon>
    </lineage>
</organism>
<dbReference type="Gene3D" id="2.160.20.80">
    <property type="entry name" value="E3 ubiquitin-protein ligase SopA"/>
    <property type="match status" value="1"/>
</dbReference>
<accession>A0ABR7JTI4</accession>
<dbReference type="EMBL" id="JACRWE010000012">
    <property type="protein sequence ID" value="MBC5998209.1"/>
    <property type="molecule type" value="Genomic_DNA"/>
</dbReference>
<reference evidence="1 2" key="1">
    <citation type="submission" date="2020-08" db="EMBL/GenBank/DDBJ databases">
        <authorList>
            <person name="Liu C."/>
            <person name="Sun Q."/>
        </authorList>
    </citation>
    <scope>NUCLEOTIDE SEQUENCE [LARGE SCALE GENOMIC DNA]</scope>
    <source>
        <strain evidence="1 2">NSJ-18</strain>
    </source>
</reference>
<dbReference type="SUPFAM" id="SSF141571">
    <property type="entry name" value="Pentapeptide repeat-like"/>
    <property type="match status" value="1"/>
</dbReference>
<sequence>MKFRNEIISNREYVGCEFYNCNFIDVEINNCTMNNFIFKFSTMKNAILHESEFISIN</sequence>
<name>A0ABR7JTI4_9FIRM</name>
<comment type="caution">
    <text evidence="1">The sequence shown here is derived from an EMBL/GenBank/DDBJ whole genome shotgun (WGS) entry which is preliminary data.</text>
</comment>
<proteinExistence type="predicted"/>
<dbReference type="Proteomes" id="UP000609849">
    <property type="component" value="Unassembled WGS sequence"/>
</dbReference>
<gene>
    <name evidence="1" type="ORF">H8923_15760</name>
</gene>
<protein>
    <submittedName>
        <fullName evidence="1">Pentapeptide repeat-containing protein</fullName>
    </submittedName>
</protein>
<evidence type="ECO:0000313" key="1">
    <source>
        <dbReference type="EMBL" id="MBC5998209.1"/>
    </source>
</evidence>
<keyword evidence="2" id="KW-1185">Reference proteome</keyword>